<dbReference type="EMBL" id="CAQM01000488">
    <property type="protein sequence ID" value="CCQ62355.1"/>
    <property type="molecule type" value="Genomic_DNA"/>
</dbReference>
<organism evidence="1 2">
    <name type="scientific">Crocosphaera watsonii WH 0401</name>
    <dbReference type="NCBI Taxonomy" id="555881"/>
    <lineage>
        <taxon>Bacteria</taxon>
        <taxon>Bacillati</taxon>
        <taxon>Cyanobacteriota</taxon>
        <taxon>Cyanophyceae</taxon>
        <taxon>Oscillatoriophycideae</taxon>
        <taxon>Chroococcales</taxon>
        <taxon>Aphanothecaceae</taxon>
        <taxon>Crocosphaera</taxon>
    </lineage>
</organism>
<reference evidence="1 2" key="2">
    <citation type="submission" date="2013-09" db="EMBL/GenBank/DDBJ databases">
        <title>Whole genome comparison of six Crocosphaera watsonii strains with differing phenotypes.</title>
        <authorList>
            <person name="Bench S.R."/>
            <person name="Heller P."/>
            <person name="Frank I."/>
            <person name="Arciniega M."/>
            <person name="Shilova I.N."/>
            <person name="Zehr J.P."/>
        </authorList>
    </citation>
    <scope>NUCLEOTIDE SEQUENCE [LARGE SCALE GENOMIC DNA]</scope>
    <source>
        <strain evidence="1 2">WH 0401</strain>
    </source>
</reference>
<evidence type="ECO:0000313" key="2">
    <source>
        <dbReference type="Proteomes" id="UP000018198"/>
    </source>
</evidence>
<comment type="caution">
    <text evidence="1">The sequence shown here is derived from an EMBL/GenBank/DDBJ whole genome shotgun (WGS) entry which is preliminary data.</text>
</comment>
<evidence type="ECO:0000313" key="1">
    <source>
        <dbReference type="EMBL" id="CCQ62355.1"/>
    </source>
</evidence>
<gene>
    <name evidence="1" type="ORF">CWATWH0401_264</name>
</gene>
<proteinExistence type="predicted"/>
<reference evidence="1 2" key="1">
    <citation type="submission" date="2013-01" db="EMBL/GenBank/DDBJ databases">
        <authorList>
            <person name="Bench S."/>
        </authorList>
    </citation>
    <scope>NUCLEOTIDE SEQUENCE [LARGE SCALE GENOMIC DNA]</scope>
    <source>
        <strain evidence="1 2">WH 0401</strain>
    </source>
</reference>
<dbReference type="AlphaFoldDB" id="T2JAY0"/>
<sequence length="38" mass="4538">MQIEFYKNFYQIKRLGVHAYHKHPVLLLPSGPDKVWAL</sequence>
<protein>
    <submittedName>
        <fullName evidence="1">Uncharacterized protein</fullName>
    </submittedName>
</protein>
<accession>T2JAY0</accession>
<dbReference type="Proteomes" id="UP000018198">
    <property type="component" value="Unassembled WGS sequence"/>
</dbReference>
<name>T2JAY0_CROWT</name>